<feature type="domain" description="STAS" evidence="6">
    <location>
        <begin position="462"/>
        <end position="582"/>
    </location>
</feature>
<dbReference type="OrthoDB" id="9769739at2"/>
<comment type="subcellular location">
    <subcellularLocation>
        <location evidence="1">Membrane</location>
        <topology evidence="1">Multi-pass membrane protein</topology>
    </subcellularLocation>
</comment>
<dbReference type="NCBIfam" id="TIGR00815">
    <property type="entry name" value="sulP"/>
    <property type="match status" value="1"/>
</dbReference>
<protein>
    <submittedName>
        <fullName evidence="7">Sulfate permease, SulP family</fullName>
    </submittedName>
</protein>
<sequence length="592" mass="62913">MSVTRSFDPRKLRRYLPILEWGSKYTPSTFANDGIAAIIVTIMLIPQSLAYALLAGLPAQMGLYASILPLVAYAIFGTSRALAVGPVAVVSLMTAAAVGNMALQGTAEYAAAAITLAFISGVILLVMGFFRLGFFANFLSHPVIAGFITASGILIAASQIKHIFGVSASGETLPERLISLAQHLGQTNFITLIIGVAATAFLFWVRKGLKPLLISKGVGPRMADIATKAGPVAAVVVTTLISFVFSLNDHGVKIVGEVPRGLPPLTLPYFSPEIWRQLFGSAILISIIGFVESVSVAQTLAAKKRQRIVPDQELIGLGASNIAAAISGGYPVTGGFARSVVNFDAGAETPAAGAFTAVGIALAALFLTPLLYFLPIATLAATIIVAVLSLVDFKILKTTWGYSKADFAAVLATILLTLWFGVETGVSSGVILSIALHLYKTSRPHVAEVGLVPGSEHFRNINRHDVLTVPEMVTIRVDESLYFANARFLEDYILDRIADNPVIKHVVLMCPAVNDVDSSALETLEELNRRLNDAGIKLHLSEVKGPVMDRLQKSHLLQDLSGQVFLSQFAAMKALGDVTKPVPPETQSDTAA</sequence>
<dbReference type="SUPFAM" id="SSF52091">
    <property type="entry name" value="SpoIIaa-like"/>
    <property type="match status" value="1"/>
</dbReference>
<dbReference type="CDD" id="cd07042">
    <property type="entry name" value="STAS_SulP_like_sulfate_transporter"/>
    <property type="match status" value="1"/>
</dbReference>
<feature type="transmembrane region" description="Helical" evidence="5">
    <location>
        <begin position="184"/>
        <end position="205"/>
    </location>
</feature>
<accession>A0A1G7PIR1</accession>
<dbReference type="AlphaFoldDB" id="A0A1G7PIR1"/>
<evidence type="ECO:0000256" key="4">
    <source>
        <dbReference type="ARBA" id="ARBA00023136"/>
    </source>
</evidence>
<dbReference type="PROSITE" id="PS50801">
    <property type="entry name" value="STAS"/>
    <property type="match status" value="1"/>
</dbReference>
<proteinExistence type="predicted"/>
<feature type="transmembrane region" description="Helical" evidence="5">
    <location>
        <begin position="352"/>
        <end position="372"/>
    </location>
</feature>
<keyword evidence="2 5" id="KW-0812">Transmembrane</keyword>
<feature type="transmembrane region" description="Helical" evidence="5">
    <location>
        <begin position="379"/>
        <end position="396"/>
    </location>
</feature>
<feature type="transmembrane region" description="Helical" evidence="5">
    <location>
        <begin position="314"/>
        <end position="332"/>
    </location>
</feature>
<dbReference type="Gene3D" id="3.30.750.24">
    <property type="entry name" value="STAS domain"/>
    <property type="match status" value="1"/>
</dbReference>
<dbReference type="EMBL" id="FNBL01000008">
    <property type="protein sequence ID" value="SDF86004.1"/>
    <property type="molecule type" value="Genomic_DNA"/>
</dbReference>
<dbReference type="InterPro" id="IPR011547">
    <property type="entry name" value="SLC26A/SulP_dom"/>
</dbReference>
<dbReference type="InterPro" id="IPR002645">
    <property type="entry name" value="STAS_dom"/>
</dbReference>
<evidence type="ECO:0000256" key="2">
    <source>
        <dbReference type="ARBA" id="ARBA00022692"/>
    </source>
</evidence>
<dbReference type="PANTHER" id="PTHR11814">
    <property type="entry name" value="SULFATE TRANSPORTER"/>
    <property type="match status" value="1"/>
</dbReference>
<feature type="transmembrane region" description="Helical" evidence="5">
    <location>
        <begin position="59"/>
        <end position="76"/>
    </location>
</feature>
<evidence type="ECO:0000259" key="6">
    <source>
        <dbReference type="PROSITE" id="PS50801"/>
    </source>
</evidence>
<evidence type="ECO:0000313" key="8">
    <source>
        <dbReference type="Proteomes" id="UP000182284"/>
    </source>
</evidence>
<feature type="transmembrane region" description="Helical" evidence="5">
    <location>
        <begin position="142"/>
        <end position="164"/>
    </location>
</feature>
<feature type="transmembrane region" description="Helical" evidence="5">
    <location>
        <begin position="225"/>
        <end position="245"/>
    </location>
</feature>
<feature type="transmembrane region" description="Helical" evidence="5">
    <location>
        <begin position="34"/>
        <end position="53"/>
    </location>
</feature>
<gene>
    <name evidence="7" type="ORF">SAMN04488117_10841</name>
</gene>
<evidence type="ECO:0000256" key="1">
    <source>
        <dbReference type="ARBA" id="ARBA00004141"/>
    </source>
</evidence>
<feature type="transmembrane region" description="Helical" evidence="5">
    <location>
        <begin position="278"/>
        <end position="302"/>
    </location>
</feature>
<evidence type="ECO:0000256" key="3">
    <source>
        <dbReference type="ARBA" id="ARBA00022989"/>
    </source>
</evidence>
<evidence type="ECO:0000256" key="5">
    <source>
        <dbReference type="SAM" id="Phobius"/>
    </source>
</evidence>
<feature type="transmembrane region" description="Helical" evidence="5">
    <location>
        <begin position="408"/>
        <end position="436"/>
    </location>
</feature>
<feature type="transmembrane region" description="Helical" evidence="5">
    <location>
        <begin position="109"/>
        <end position="130"/>
    </location>
</feature>
<evidence type="ECO:0000313" key="7">
    <source>
        <dbReference type="EMBL" id="SDF86004.1"/>
    </source>
</evidence>
<organism evidence="7 8">
    <name type="scientific">Celeribacter baekdonensis</name>
    <dbReference type="NCBI Taxonomy" id="875171"/>
    <lineage>
        <taxon>Bacteria</taxon>
        <taxon>Pseudomonadati</taxon>
        <taxon>Pseudomonadota</taxon>
        <taxon>Alphaproteobacteria</taxon>
        <taxon>Rhodobacterales</taxon>
        <taxon>Roseobacteraceae</taxon>
        <taxon>Celeribacter</taxon>
    </lineage>
</organism>
<dbReference type="GO" id="GO:0016020">
    <property type="term" value="C:membrane"/>
    <property type="evidence" value="ECO:0007669"/>
    <property type="project" value="UniProtKB-SubCell"/>
</dbReference>
<dbReference type="Pfam" id="PF00916">
    <property type="entry name" value="Sulfate_transp"/>
    <property type="match status" value="1"/>
</dbReference>
<dbReference type="InterPro" id="IPR036513">
    <property type="entry name" value="STAS_dom_sf"/>
</dbReference>
<dbReference type="RefSeq" id="WP_074645881.1">
    <property type="nucleotide sequence ID" value="NZ_CAXASY010000004.1"/>
</dbReference>
<keyword evidence="3 5" id="KW-1133">Transmembrane helix</keyword>
<dbReference type="Pfam" id="PF01740">
    <property type="entry name" value="STAS"/>
    <property type="match status" value="1"/>
</dbReference>
<reference evidence="7 8" key="1">
    <citation type="submission" date="2016-10" db="EMBL/GenBank/DDBJ databases">
        <authorList>
            <person name="de Groot N.N."/>
        </authorList>
    </citation>
    <scope>NUCLEOTIDE SEQUENCE [LARGE SCALE GENOMIC DNA]</scope>
    <source>
        <strain evidence="7 8">DSM 27375</strain>
    </source>
</reference>
<dbReference type="Proteomes" id="UP000182284">
    <property type="component" value="Unassembled WGS sequence"/>
</dbReference>
<dbReference type="GO" id="GO:0055085">
    <property type="term" value="P:transmembrane transport"/>
    <property type="evidence" value="ECO:0007669"/>
    <property type="project" value="InterPro"/>
</dbReference>
<dbReference type="InterPro" id="IPR001902">
    <property type="entry name" value="SLC26A/SulP_fam"/>
</dbReference>
<name>A0A1G7PIR1_9RHOB</name>
<keyword evidence="4 5" id="KW-0472">Membrane</keyword>